<evidence type="ECO:0000256" key="3">
    <source>
        <dbReference type="ARBA" id="ARBA00022970"/>
    </source>
</evidence>
<keyword evidence="5" id="KW-0547">Nucleotide-binding</keyword>
<dbReference type="GO" id="GO:0005524">
    <property type="term" value="F:ATP binding"/>
    <property type="evidence" value="ECO:0007669"/>
    <property type="project" value="UniProtKB-KW"/>
</dbReference>
<evidence type="ECO:0000256" key="1">
    <source>
        <dbReference type="ARBA" id="ARBA00005417"/>
    </source>
</evidence>
<dbReference type="InterPro" id="IPR003439">
    <property type="entry name" value="ABC_transporter-like_ATP-bd"/>
</dbReference>
<protein>
    <submittedName>
        <fullName evidence="5">ATP-binding cassette domain-containing protein</fullName>
    </submittedName>
</protein>
<keyword evidence="5" id="KW-0067">ATP-binding</keyword>
<reference evidence="5" key="1">
    <citation type="submission" date="2023-12" db="EMBL/GenBank/DDBJ databases">
        <title>Fervidustalea candida gen. nov., sp. nov., a novel member of the family Paenibacillaceae isolated from a geothermal area.</title>
        <authorList>
            <person name="Li W.-J."/>
            <person name="Jiao J.-Y."/>
            <person name="Chen Y."/>
        </authorList>
    </citation>
    <scope>NUCLEOTIDE SEQUENCE</scope>
    <source>
        <strain evidence="5">SYSU GA230002</strain>
    </source>
</reference>
<evidence type="ECO:0000256" key="2">
    <source>
        <dbReference type="ARBA" id="ARBA00022448"/>
    </source>
</evidence>
<gene>
    <name evidence="5" type="ORF">VF724_09220</name>
</gene>
<dbReference type="InterPro" id="IPR052156">
    <property type="entry name" value="BCAA_Transport_ATP-bd_LivF"/>
</dbReference>
<organism evidence="5 6">
    <name type="scientific">Ferviditalea candida</name>
    <dbReference type="NCBI Taxonomy" id="3108399"/>
    <lineage>
        <taxon>Bacteria</taxon>
        <taxon>Bacillati</taxon>
        <taxon>Bacillota</taxon>
        <taxon>Bacilli</taxon>
        <taxon>Bacillales</taxon>
        <taxon>Paenibacillaceae</taxon>
        <taxon>Ferviditalea</taxon>
    </lineage>
</organism>
<dbReference type="EMBL" id="JAYJLD010000010">
    <property type="protein sequence ID" value="MEB3101844.1"/>
    <property type="molecule type" value="Genomic_DNA"/>
</dbReference>
<feature type="domain" description="ABC transporter" evidence="4">
    <location>
        <begin position="2"/>
        <end position="179"/>
    </location>
</feature>
<keyword evidence="6" id="KW-1185">Reference proteome</keyword>
<dbReference type="Gene3D" id="3.40.50.300">
    <property type="entry name" value="P-loop containing nucleotide triphosphate hydrolases"/>
    <property type="match status" value="1"/>
</dbReference>
<sequence length="179" mass="20082">MIRVENCQPISDVPAYKRVEMGLVQVPEGRQLSPFLSVRENLEMGAYTQRARSNLKESLEKVFGLFPRLKEREKQLAGTMSGGEQQMCSIGRGLMFMPKLIVLDEPTLGLAPLLVKQIFTIVENLKQMGITVLLVEQNVRQSLQVADRSYMLSNGKVMTHGASQELLNSDEIRQGYLGI</sequence>
<comment type="caution">
    <text evidence="5">The sequence shown here is derived from an EMBL/GenBank/DDBJ whole genome shotgun (WGS) entry which is preliminary data.</text>
</comment>
<proteinExistence type="inferred from homology"/>
<dbReference type="RefSeq" id="WP_371753962.1">
    <property type="nucleotide sequence ID" value="NZ_JAYJLD010000010.1"/>
</dbReference>
<keyword evidence="2" id="KW-0813">Transport</keyword>
<dbReference type="Proteomes" id="UP001310386">
    <property type="component" value="Unassembled WGS sequence"/>
</dbReference>
<evidence type="ECO:0000259" key="4">
    <source>
        <dbReference type="PROSITE" id="PS50893"/>
    </source>
</evidence>
<dbReference type="SUPFAM" id="SSF52540">
    <property type="entry name" value="P-loop containing nucleoside triphosphate hydrolases"/>
    <property type="match status" value="1"/>
</dbReference>
<dbReference type="PANTHER" id="PTHR43820:SF4">
    <property type="entry name" value="HIGH-AFFINITY BRANCHED-CHAIN AMINO ACID TRANSPORT ATP-BINDING PROTEIN LIVF"/>
    <property type="match status" value="1"/>
</dbReference>
<name>A0ABU5ZH54_9BACL</name>
<comment type="similarity">
    <text evidence="1">Belongs to the ABC transporter superfamily.</text>
</comment>
<dbReference type="InterPro" id="IPR027417">
    <property type="entry name" value="P-loop_NTPase"/>
</dbReference>
<dbReference type="PANTHER" id="PTHR43820">
    <property type="entry name" value="HIGH-AFFINITY BRANCHED-CHAIN AMINO ACID TRANSPORT ATP-BINDING PROTEIN LIVF"/>
    <property type="match status" value="1"/>
</dbReference>
<evidence type="ECO:0000313" key="6">
    <source>
        <dbReference type="Proteomes" id="UP001310386"/>
    </source>
</evidence>
<evidence type="ECO:0000313" key="5">
    <source>
        <dbReference type="EMBL" id="MEB3101844.1"/>
    </source>
</evidence>
<accession>A0ABU5ZH54</accession>
<dbReference type="PROSITE" id="PS50893">
    <property type="entry name" value="ABC_TRANSPORTER_2"/>
    <property type="match status" value="1"/>
</dbReference>
<dbReference type="Pfam" id="PF00005">
    <property type="entry name" value="ABC_tran"/>
    <property type="match status" value="1"/>
</dbReference>
<keyword evidence="3" id="KW-0029">Amino-acid transport</keyword>